<evidence type="ECO:0000313" key="3">
    <source>
        <dbReference type="Proteomes" id="UP000285211"/>
    </source>
</evidence>
<reference evidence="2 3" key="1">
    <citation type="submission" date="2019-01" db="EMBL/GenBank/DDBJ databases">
        <authorList>
            <person name="Chen W.-M."/>
        </authorList>
    </citation>
    <scope>NUCLEOTIDE SEQUENCE [LARGE SCALE GENOMIC DNA]</scope>
    <source>
        <strain evidence="2 3">BBQ-12</strain>
    </source>
</reference>
<dbReference type="SUPFAM" id="SSF55144">
    <property type="entry name" value="LigT-like"/>
    <property type="match status" value="1"/>
</dbReference>
<dbReference type="OrthoDB" id="2326088at2"/>
<feature type="domain" description="A-kinase anchor protein 7-like phosphoesterase" evidence="1">
    <location>
        <begin position="47"/>
        <end position="207"/>
    </location>
</feature>
<comment type="caution">
    <text evidence="2">The sequence shown here is derived from an EMBL/GenBank/DDBJ whole genome shotgun (WGS) entry which is preliminary data.</text>
</comment>
<dbReference type="RefSeq" id="WP_128194610.1">
    <property type="nucleotide sequence ID" value="NZ_SACJ01000004.1"/>
</dbReference>
<evidence type="ECO:0000313" key="2">
    <source>
        <dbReference type="EMBL" id="RVT76549.1"/>
    </source>
</evidence>
<accession>A0A3S2UJL9</accession>
<dbReference type="EMBL" id="SACJ01000004">
    <property type="protein sequence ID" value="RVT76549.1"/>
    <property type="molecule type" value="Genomic_DNA"/>
</dbReference>
<sequence length="228" mass="26423">MDLAAHYNQLFTNSAETISNNNYVIDPKIDAENDNRFGITLLIRPSESIKNKIQSFLNELKKEDAEQYYYPNSDMHITVLSIISCHDGFSLSQINPSTYIAVIQENLIHLKNLEINLNGITASNSTIMIQGFPTNESLNSFRDSLRKAFKNTNLEQSIDSRYTLFTAHISVCRFRKPIADTTKLISLLEKYRNEDFGKFEVNKLELVYNDWYQRKEKTQILHQFIVPN</sequence>
<gene>
    <name evidence="2" type="ORF">EOD40_08580</name>
</gene>
<proteinExistence type="predicted"/>
<dbReference type="Pfam" id="PF10469">
    <property type="entry name" value="AKAP7_NLS"/>
    <property type="match status" value="1"/>
</dbReference>
<dbReference type="Proteomes" id="UP000285211">
    <property type="component" value="Unassembled WGS sequence"/>
</dbReference>
<dbReference type="AlphaFoldDB" id="A0A3S2UJL9"/>
<dbReference type="InterPro" id="IPR009097">
    <property type="entry name" value="Cyclic_Pdiesterase"/>
</dbReference>
<keyword evidence="3" id="KW-1185">Reference proteome</keyword>
<organism evidence="2 3">
    <name type="scientific">Flavobacterium sufflavum</name>
    <dbReference type="NCBI Taxonomy" id="1921138"/>
    <lineage>
        <taxon>Bacteria</taxon>
        <taxon>Pseudomonadati</taxon>
        <taxon>Bacteroidota</taxon>
        <taxon>Flavobacteriia</taxon>
        <taxon>Flavobacteriales</taxon>
        <taxon>Flavobacteriaceae</taxon>
        <taxon>Flavobacterium</taxon>
    </lineage>
</organism>
<dbReference type="InterPro" id="IPR019510">
    <property type="entry name" value="AKAP7-like_phosphoesterase"/>
</dbReference>
<dbReference type="Gene3D" id="3.90.1140.10">
    <property type="entry name" value="Cyclic phosphodiesterase"/>
    <property type="match status" value="1"/>
</dbReference>
<name>A0A3S2UJL9_9FLAO</name>
<evidence type="ECO:0000259" key="1">
    <source>
        <dbReference type="Pfam" id="PF10469"/>
    </source>
</evidence>
<protein>
    <submittedName>
        <fullName evidence="2">Mutarotase</fullName>
    </submittedName>
</protein>